<organism evidence="13">
    <name type="scientific">Medicago truncatula</name>
    <name type="common">Barrel medic</name>
    <name type="synonym">Medicago tribuloides</name>
    <dbReference type="NCBI Taxonomy" id="3880"/>
    <lineage>
        <taxon>Eukaryota</taxon>
        <taxon>Viridiplantae</taxon>
        <taxon>Streptophyta</taxon>
        <taxon>Embryophyta</taxon>
        <taxon>Tracheophyta</taxon>
        <taxon>Spermatophyta</taxon>
        <taxon>Magnoliopsida</taxon>
        <taxon>eudicotyledons</taxon>
        <taxon>Gunneridae</taxon>
        <taxon>Pentapetalae</taxon>
        <taxon>rosids</taxon>
        <taxon>fabids</taxon>
        <taxon>Fabales</taxon>
        <taxon>Fabaceae</taxon>
        <taxon>Papilionoideae</taxon>
        <taxon>50 kb inversion clade</taxon>
        <taxon>NPAAA clade</taxon>
        <taxon>Hologalegina</taxon>
        <taxon>IRL clade</taxon>
        <taxon>Trifolieae</taxon>
        <taxon>Medicago</taxon>
    </lineage>
</organism>
<evidence type="ECO:0000256" key="3">
    <source>
        <dbReference type="ARBA" id="ARBA00022525"/>
    </source>
</evidence>
<comment type="function">
    <text evidence="9">Specific inhibitor of cysteine proteinases. Probably involved in the regulation of endogenous processes and in defense against pests and pathogens.</text>
</comment>
<accession>I3S283</accession>
<evidence type="ECO:0000313" key="13">
    <source>
        <dbReference type="EMBL" id="AFK34375.1"/>
    </source>
</evidence>
<evidence type="ECO:0000259" key="12">
    <source>
        <dbReference type="SMART" id="SM00043"/>
    </source>
</evidence>
<dbReference type="PANTHER" id="PTHR11413">
    <property type="entry name" value="CYSTATIN FAMILY MEMBER"/>
    <property type="match status" value="1"/>
</dbReference>
<dbReference type="InterPro" id="IPR000010">
    <property type="entry name" value="Cystatin_dom"/>
</dbReference>
<evidence type="ECO:0000256" key="8">
    <source>
        <dbReference type="ARBA" id="ARBA00022821"/>
    </source>
</evidence>
<sequence>MRATIYILPFLVFFFFFFALFIVLESSGDCSDFDHAQMATPLGGIQDSPSSENSLEIESLARFAVDQHNAKQNSLLEFARVVKAREQVVAGTLHHLTLEAIDAGEKKIYEAKVWVKPWMNFKELTEFKHAGDGHAPSFTTSDLGVIKDGHKPGWQSVPAHDPQVQDAANHAIKTIQQRSNSLVPYELHEVTDAKAEVIDDTAKFNLLLKVKRGQKEEKFKVEVHKNSESNFHLNQMEADNS</sequence>
<dbReference type="InterPro" id="IPR027214">
    <property type="entry name" value="Cystatin"/>
</dbReference>
<feature type="transmembrane region" description="Helical" evidence="11">
    <location>
        <begin position="5"/>
        <end position="24"/>
    </location>
</feature>
<dbReference type="SUPFAM" id="SSF54403">
    <property type="entry name" value="Cystatin/monellin"/>
    <property type="match status" value="2"/>
</dbReference>
<keyword evidence="5 10" id="KW-0789">Thiol protease inhibitor</keyword>
<keyword evidence="4 10" id="KW-0646">Protease inhibitor</keyword>
<dbReference type="InterPro" id="IPR046350">
    <property type="entry name" value="Cystatin_sf"/>
</dbReference>
<dbReference type="PROSITE" id="PS00287">
    <property type="entry name" value="CYSTATIN"/>
    <property type="match status" value="1"/>
</dbReference>
<dbReference type="Pfam" id="PF16845">
    <property type="entry name" value="SQAPI"/>
    <property type="match status" value="1"/>
</dbReference>
<keyword evidence="7" id="KW-0677">Repeat</keyword>
<dbReference type="CDD" id="cd00042">
    <property type="entry name" value="CY"/>
    <property type="match status" value="1"/>
</dbReference>
<keyword evidence="3" id="KW-0964">Secreted</keyword>
<dbReference type="EMBL" id="BT134580">
    <property type="protein sequence ID" value="AFK34375.1"/>
    <property type="molecule type" value="mRNA"/>
</dbReference>
<reference evidence="13" key="1">
    <citation type="submission" date="2012-05" db="EMBL/GenBank/DDBJ databases">
        <authorList>
            <person name="Krishnakumar V."/>
            <person name="Cheung F."/>
            <person name="Xiao Y."/>
            <person name="Chan A."/>
            <person name="Moskal W.A."/>
            <person name="Town C.D."/>
        </authorList>
    </citation>
    <scope>NUCLEOTIDE SEQUENCE</scope>
</reference>
<name>I3S283_MEDTR</name>
<feature type="domain" description="Cystatin" evidence="12">
    <location>
        <begin position="40"/>
        <end position="130"/>
    </location>
</feature>
<evidence type="ECO:0000256" key="2">
    <source>
        <dbReference type="ARBA" id="ARBA00007233"/>
    </source>
</evidence>
<dbReference type="GO" id="GO:0009409">
    <property type="term" value="P:response to cold"/>
    <property type="evidence" value="ECO:0007669"/>
    <property type="project" value="UniProtKB-ARBA"/>
</dbReference>
<evidence type="ECO:0000256" key="6">
    <source>
        <dbReference type="ARBA" id="ARBA00022729"/>
    </source>
</evidence>
<dbReference type="GO" id="GO:0005576">
    <property type="term" value="C:extracellular region"/>
    <property type="evidence" value="ECO:0007669"/>
    <property type="project" value="UniProtKB-SubCell"/>
</dbReference>
<evidence type="ECO:0000256" key="10">
    <source>
        <dbReference type="RuleBase" id="RU362130"/>
    </source>
</evidence>
<comment type="similarity">
    <text evidence="2 10">Belongs to the cystatin family. Phytocystatin subfamily.</text>
</comment>
<dbReference type="AlphaFoldDB" id="I3S283"/>
<dbReference type="GO" id="GO:0009414">
    <property type="term" value="P:response to water deprivation"/>
    <property type="evidence" value="ECO:0007669"/>
    <property type="project" value="UniProtKB-ARBA"/>
</dbReference>
<keyword evidence="6" id="KW-0732">Signal</keyword>
<dbReference type="GO" id="GO:0004869">
    <property type="term" value="F:cysteine-type endopeptidase inhibitor activity"/>
    <property type="evidence" value="ECO:0007669"/>
    <property type="project" value="UniProtKB-KW"/>
</dbReference>
<dbReference type="GO" id="GO:0006952">
    <property type="term" value="P:defense response"/>
    <property type="evidence" value="ECO:0007669"/>
    <property type="project" value="UniProtKB-KW"/>
</dbReference>
<protein>
    <recommendedName>
        <fullName evidence="10">Cysteine proteinase inhibitor</fullName>
    </recommendedName>
</protein>
<keyword evidence="8" id="KW-0611">Plant defense</keyword>
<dbReference type="InterPro" id="IPR018073">
    <property type="entry name" value="Prot_inh_cystat_CS"/>
</dbReference>
<proteinExistence type="evidence at transcript level"/>
<evidence type="ECO:0000256" key="11">
    <source>
        <dbReference type="SAM" id="Phobius"/>
    </source>
</evidence>
<keyword evidence="11" id="KW-0472">Membrane</keyword>
<keyword evidence="11" id="KW-1133">Transmembrane helix</keyword>
<dbReference type="FunFam" id="3.10.450.10:FF:000013">
    <property type="entry name" value="Cysteine proteinase inhibitor"/>
    <property type="match status" value="1"/>
</dbReference>
<dbReference type="GO" id="GO:0006972">
    <property type="term" value="P:hyperosmotic response"/>
    <property type="evidence" value="ECO:0007669"/>
    <property type="project" value="UniProtKB-ARBA"/>
</dbReference>
<evidence type="ECO:0000256" key="1">
    <source>
        <dbReference type="ARBA" id="ARBA00004613"/>
    </source>
</evidence>
<dbReference type="FunFam" id="3.10.450.10:FF:000011">
    <property type="entry name" value="Cysteine proteinase inhibitor"/>
    <property type="match status" value="1"/>
</dbReference>
<evidence type="ECO:0000256" key="7">
    <source>
        <dbReference type="ARBA" id="ARBA00022737"/>
    </source>
</evidence>
<evidence type="ECO:0000256" key="5">
    <source>
        <dbReference type="ARBA" id="ARBA00022704"/>
    </source>
</evidence>
<evidence type="ECO:0000256" key="9">
    <source>
        <dbReference type="ARBA" id="ARBA00037320"/>
    </source>
</evidence>
<dbReference type="Gene3D" id="3.10.450.10">
    <property type="match status" value="2"/>
</dbReference>
<dbReference type="SMART" id="SM00043">
    <property type="entry name" value="CY"/>
    <property type="match status" value="1"/>
</dbReference>
<keyword evidence="11" id="KW-0812">Transmembrane</keyword>
<evidence type="ECO:0000256" key="4">
    <source>
        <dbReference type="ARBA" id="ARBA00022690"/>
    </source>
</evidence>
<comment type="subcellular location">
    <subcellularLocation>
        <location evidence="1">Secreted</location>
    </subcellularLocation>
</comment>
<dbReference type="PANTHER" id="PTHR11413:SF110">
    <property type="entry name" value="CYSTEINE PROTEINASE INHIBITOR 6"/>
    <property type="match status" value="1"/>
</dbReference>